<dbReference type="Proteomes" id="UP000887574">
    <property type="component" value="Unplaced"/>
</dbReference>
<feature type="region of interest" description="Disordered" evidence="1">
    <location>
        <begin position="19"/>
        <end position="48"/>
    </location>
</feature>
<reference evidence="3" key="1">
    <citation type="submission" date="2022-11" db="UniProtKB">
        <authorList>
            <consortium name="WormBaseParasite"/>
        </authorList>
    </citation>
    <scope>IDENTIFICATION</scope>
</reference>
<evidence type="ECO:0000313" key="2">
    <source>
        <dbReference type="Proteomes" id="UP000887574"/>
    </source>
</evidence>
<dbReference type="WBParaSite" id="jg16207">
    <property type="protein sequence ID" value="jg16207"/>
    <property type="gene ID" value="jg16207"/>
</dbReference>
<sequence length="238" mass="26919">MVDQLCEDMSTLTTNDELQQEAQQGSVTPNNELQPEAQTPTDSAGRSSSRSFVITWQMDTIIIGVRDVKSCTRNAQKTAKDKKFCFESTGFYVEKFSAIFISRCTFYNVSAEYIVKKVLPKVLEKAPRSPIYVKNEAEQDLKLKNGPAMLYACWRRSNNGAQKNFQQHGTHVYAVLLTKDAHVLDIEKGEYFCIVAQNLKKHVIPPTTIPILQLDNKMCHIKMTFDIVLTFLNSTPIG</sequence>
<name>A0A915D5H1_9BILA</name>
<evidence type="ECO:0000256" key="1">
    <source>
        <dbReference type="SAM" id="MobiDB-lite"/>
    </source>
</evidence>
<proteinExistence type="predicted"/>
<protein>
    <submittedName>
        <fullName evidence="3">Ig-like domain-containing protein</fullName>
    </submittedName>
</protein>
<organism evidence="2 3">
    <name type="scientific">Ditylenchus dipsaci</name>
    <dbReference type="NCBI Taxonomy" id="166011"/>
    <lineage>
        <taxon>Eukaryota</taxon>
        <taxon>Metazoa</taxon>
        <taxon>Ecdysozoa</taxon>
        <taxon>Nematoda</taxon>
        <taxon>Chromadorea</taxon>
        <taxon>Rhabditida</taxon>
        <taxon>Tylenchina</taxon>
        <taxon>Tylenchomorpha</taxon>
        <taxon>Sphaerularioidea</taxon>
        <taxon>Anguinidae</taxon>
        <taxon>Anguininae</taxon>
        <taxon>Ditylenchus</taxon>
    </lineage>
</organism>
<evidence type="ECO:0000313" key="3">
    <source>
        <dbReference type="WBParaSite" id="jg16207"/>
    </source>
</evidence>
<keyword evidence="2" id="KW-1185">Reference proteome</keyword>
<dbReference type="AlphaFoldDB" id="A0A915D5H1"/>
<accession>A0A915D5H1</accession>